<dbReference type="AlphaFoldDB" id="A0A2U2HNR3"/>
<evidence type="ECO:0000313" key="2">
    <source>
        <dbReference type="EMBL" id="PWF49119.1"/>
    </source>
</evidence>
<dbReference type="RefSeq" id="WP_106756970.1">
    <property type="nucleotide sequence ID" value="NZ_PXWF02000114.1"/>
</dbReference>
<name>A0A2U2HNR3_9BURK</name>
<dbReference type="EMBL" id="PXWF02000114">
    <property type="protein sequence ID" value="PWF49119.1"/>
    <property type="molecule type" value="Genomic_DNA"/>
</dbReference>
<sequence>MLILDKHCNYWALEVWARARSLSKFSWDARKLTTARFVYAVPRGRASDLSRLQLEKAVMDVPVVLASLLLMLAVYPGAAIA</sequence>
<evidence type="ECO:0000256" key="1">
    <source>
        <dbReference type="SAM" id="Phobius"/>
    </source>
</evidence>
<gene>
    <name evidence="2" type="ORF">C7C56_008305</name>
</gene>
<reference evidence="2 3" key="1">
    <citation type="submission" date="2018-04" db="EMBL/GenBank/DDBJ databases">
        <title>Massilia violaceinigra sp. nov., a novel purple-pigmented bacterium isolated from Tianshan glacier, Xinjiang, China.</title>
        <authorList>
            <person name="Wang H."/>
        </authorList>
    </citation>
    <scope>NUCLEOTIDE SEQUENCE [LARGE SCALE GENOMIC DNA]</scope>
    <source>
        <strain evidence="2 3">B448-2</strain>
    </source>
</reference>
<keyword evidence="1" id="KW-0472">Membrane</keyword>
<keyword evidence="3" id="KW-1185">Reference proteome</keyword>
<protein>
    <submittedName>
        <fullName evidence="2">Uncharacterized protein</fullName>
    </submittedName>
</protein>
<evidence type="ECO:0000313" key="3">
    <source>
        <dbReference type="Proteomes" id="UP000241421"/>
    </source>
</evidence>
<keyword evidence="1" id="KW-1133">Transmembrane helix</keyword>
<comment type="caution">
    <text evidence="2">The sequence shown here is derived from an EMBL/GenBank/DDBJ whole genome shotgun (WGS) entry which is preliminary data.</text>
</comment>
<proteinExistence type="predicted"/>
<dbReference type="Proteomes" id="UP000241421">
    <property type="component" value="Unassembled WGS sequence"/>
</dbReference>
<keyword evidence="1" id="KW-0812">Transmembrane</keyword>
<feature type="transmembrane region" description="Helical" evidence="1">
    <location>
        <begin position="57"/>
        <end position="78"/>
    </location>
</feature>
<accession>A0A2U2HNR3</accession>
<organism evidence="2 3">
    <name type="scientific">Massilia glaciei</name>
    <dbReference type="NCBI Taxonomy" id="1524097"/>
    <lineage>
        <taxon>Bacteria</taxon>
        <taxon>Pseudomonadati</taxon>
        <taxon>Pseudomonadota</taxon>
        <taxon>Betaproteobacteria</taxon>
        <taxon>Burkholderiales</taxon>
        <taxon>Oxalobacteraceae</taxon>
        <taxon>Telluria group</taxon>
        <taxon>Massilia</taxon>
    </lineage>
</organism>